<keyword evidence="3" id="KW-0560">Oxidoreductase</keyword>
<keyword evidence="7" id="KW-1185">Reference proteome</keyword>
<dbReference type="PROSITE" id="PS00061">
    <property type="entry name" value="ADH_SHORT"/>
    <property type="match status" value="1"/>
</dbReference>
<dbReference type="Gene3D" id="3.40.50.720">
    <property type="entry name" value="NAD(P)-binding Rossmann-like Domain"/>
    <property type="match status" value="1"/>
</dbReference>
<dbReference type="SMART" id="SM00822">
    <property type="entry name" value="PKS_KR"/>
    <property type="match status" value="1"/>
</dbReference>
<name>A0A9W8BBT4_9FUNG</name>
<evidence type="ECO:0000313" key="6">
    <source>
        <dbReference type="EMBL" id="KAJ2001547.1"/>
    </source>
</evidence>
<evidence type="ECO:0000259" key="5">
    <source>
        <dbReference type="SMART" id="SM00822"/>
    </source>
</evidence>
<dbReference type="PANTHER" id="PTHR42901">
    <property type="entry name" value="ALCOHOL DEHYDROGENASE"/>
    <property type="match status" value="1"/>
</dbReference>
<dbReference type="Pfam" id="PF00106">
    <property type="entry name" value="adh_short"/>
    <property type="match status" value="1"/>
</dbReference>
<feature type="domain" description="Ketoreductase" evidence="5">
    <location>
        <begin position="8"/>
        <end position="181"/>
    </location>
</feature>
<dbReference type="PANTHER" id="PTHR42901:SF1">
    <property type="entry name" value="ALCOHOL DEHYDROGENASE"/>
    <property type="match status" value="1"/>
</dbReference>
<dbReference type="PRINTS" id="PR00081">
    <property type="entry name" value="GDHRDH"/>
</dbReference>
<dbReference type="EMBL" id="JANBQF010000394">
    <property type="protein sequence ID" value="KAJ2001547.1"/>
    <property type="molecule type" value="Genomic_DNA"/>
</dbReference>
<gene>
    <name evidence="6" type="ORF">H4R26_004081</name>
</gene>
<sequence length="256" mass="26962">MFSRLQGKNVFITGASSGIGEACAYHFAAAGANVILSARRVEKLGKVEAAIHEKYPTVSVQTIELDVRDSAAVTRAVESISGAIDVLVNNAGLALGTENVDWLVDSNIDAVIDTNVKGLLFVSRAVVRRMKEQGMGHIVMMGSIAGLVGYASGSVYCASKGAVKAITESLRAETIGVPIHVTEIKPGMVETEFSVVRYGGDKAKADAVYRGLEPMTADDVAETVVFAASRHPRCVLADVVMLASGQASATLAHRRQ</sequence>
<accession>A0A9W8BBT4</accession>
<evidence type="ECO:0000256" key="1">
    <source>
        <dbReference type="ARBA" id="ARBA00006484"/>
    </source>
</evidence>
<evidence type="ECO:0000256" key="4">
    <source>
        <dbReference type="RuleBase" id="RU000363"/>
    </source>
</evidence>
<dbReference type="OrthoDB" id="6251714at2759"/>
<keyword evidence="2" id="KW-0521">NADP</keyword>
<dbReference type="InterPro" id="IPR036291">
    <property type="entry name" value="NAD(P)-bd_dom_sf"/>
</dbReference>
<organism evidence="6 7">
    <name type="scientific">Coemansia thaxteri</name>
    <dbReference type="NCBI Taxonomy" id="2663907"/>
    <lineage>
        <taxon>Eukaryota</taxon>
        <taxon>Fungi</taxon>
        <taxon>Fungi incertae sedis</taxon>
        <taxon>Zoopagomycota</taxon>
        <taxon>Kickxellomycotina</taxon>
        <taxon>Kickxellomycetes</taxon>
        <taxon>Kickxellales</taxon>
        <taxon>Kickxellaceae</taxon>
        <taxon>Coemansia</taxon>
    </lineage>
</organism>
<dbReference type="FunFam" id="3.40.50.720:FF:000047">
    <property type="entry name" value="NADP-dependent L-serine/L-allo-threonine dehydrogenase"/>
    <property type="match status" value="1"/>
</dbReference>
<dbReference type="InterPro" id="IPR002347">
    <property type="entry name" value="SDR_fam"/>
</dbReference>
<evidence type="ECO:0000256" key="2">
    <source>
        <dbReference type="ARBA" id="ARBA00022857"/>
    </source>
</evidence>
<dbReference type="GO" id="GO:0016616">
    <property type="term" value="F:oxidoreductase activity, acting on the CH-OH group of donors, NAD or NADP as acceptor"/>
    <property type="evidence" value="ECO:0007669"/>
    <property type="project" value="UniProtKB-ARBA"/>
</dbReference>
<dbReference type="InterPro" id="IPR057326">
    <property type="entry name" value="KR_dom"/>
</dbReference>
<dbReference type="AlphaFoldDB" id="A0A9W8BBT4"/>
<comment type="similarity">
    <text evidence="1 4">Belongs to the short-chain dehydrogenases/reductases (SDR) family.</text>
</comment>
<dbReference type="PRINTS" id="PR00080">
    <property type="entry name" value="SDRFAMILY"/>
</dbReference>
<evidence type="ECO:0000313" key="7">
    <source>
        <dbReference type="Proteomes" id="UP001150907"/>
    </source>
</evidence>
<reference evidence="6" key="1">
    <citation type="submission" date="2022-07" db="EMBL/GenBank/DDBJ databases">
        <title>Phylogenomic reconstructions and comparative analyses of Kickxellomycotina fungi.</title>
        <authorList>
            <person name="Reynolds N.K."/>
            <person name="Stajich J.E."/>
            <person name="Barry K."/>
            <person name="Grigoriev I.V."/>
            <person name="Crous P."/>
            <person name="Smith M.E."/>
        </authorList>
    </citation>
    <scope>NUCLEOTIDE SEQUENCE</scope>
    <source>
        <strain evidence="6">IMI 214461</strain>
    </source>
</reference>
<comment type="caution">
    <text evidence="6">The sequence shown here is derived from an EMBL/GenBank/DDBJ whole genome shotgun (WGS) entry which is preliminary data.</text>
</comment>
<dbReference type="Proteomes" id="UP001150907">
    <property type="component" value="Unassembled WGS sequence"/>
</dbReference>
<evidence type="ECO:0000256" key="3">
    <source>
        <dbReference type="ARBA" id="ARBA00023002"/>
    </source>
</evidence>
<dbReference type="InterPro" id="IPR020904">
    <property type="entry name" value="Sc_DH/Rdtase_CS"/>
</dbReference>
<protein>
    <recommendedName>
        <fullName evidence="5">Ketoreductase domain-containing protein</fullName>
    </recommendedName>
</protein>
<dbReference type="SUPFAM" id="SSF51735">
    <property type="entry name" value="NAD(P)-binding Rossmann-fold domains"/>
    <property type="match status" value="1"/>
</dbReference>
<proteinExistence type="inferred from homology"/>